<gene>
    <name evidence="5 8" type="primary">rimM</name>
    <name evidence="8" type="ORF">NR989_02905</name>
</gene>
<dbReference type="RefSeq" id="WP_275595471.1">
    <property type="nucleotide sequence ID" value="NZ_CP102381.1"/>
</dbReference>
<organism evidence="8 9">
    <name type="scientific">Thiomicrorhabdus lithotrophica</name>
    <dbReference type="NCBI Taxonomy" id="2949997"/>
    <lineage>
        <taxon>Bacteria</taxon>
        <taxon>Pseudomonadati</taxon>
        <taxon>Pseudomonadota</taxon>
        <taxon>Gammaproteobacteria</taxon>
        <taxon>Thiotrichales</taxon>
        <taxon>Piscirickettsiaceae</taxon>
        <taxon>Thiomicrorhabdus</taxon>
    </lineage>
</organism>
<dbReference type="InterPro" id="IPR002676">
    <property type="entry name" value="RimM_N"/>
</dbReference>
<dbReference type="HAMAP" id="MF_00014">
    <property type="entry name" value="Ribosome_mat_RimM"/>
    <property type="match status" value="1"/>
</dbReference>
<dbReference type="SUPFAM" id="SSF50346">
    <property type="entry name" value="PRC-barrel domain"/>
    <property type="match status" value="1"/>
</dbReference>
<comment type="subunit">
    <text evidence="5">Binds ribosomal protein uS19.</text>
</comment>
<evidence type="ECO:0000313" key="9">
    <source>
        <dbReference type="Proteomes" id="UP001222275"/>
    </source>
</evidence>
<dbReference type="InterPro" id="IPR011961">
    <property type="entry name" value="RimM"/>
</dbReference>
<evidence type="ECO:0000256" key="3">
    <source>
        <dbReference type="ARBA" id="ARBA00022552"/>
    </source>
</evidence>
<evidence type="ECO:0000256" key="4">
    <source>
        <dbReference type="ARBA" id="ARBA00023186"/>
    </source>
</evidence>
<dbReference type="PANTHER" id="PTHR33692">
    <property type="entry name" value="RIBOSOME MATURATION FACTOR RIMM"/>
    <property type="match status" value="1"/>
</dbReference>
<dbReference type="SUPFAM" id="SSF50447">
    <property type="entry name" value="Translation proteins"/>
    <property type="match status" value="1"/>
</dbReference>
<dbReference type="PANTHER" id="PTHR33692:SF1">
    <property type="entry name" value="RIBOSOME MATURATION FACTOR RIMM"/>
    <property type="match status" value="1"/>
</dbReference>
<comment type="similarity">
    <text evidence="5">Belongs to the RimM family.</text>
</comment>
<dbReference type="Pfam" id="PF24986">
    <property type="entry name" value="PRC_RimM"/>
    <property type="match status" value="1"/>
</dbReference>
<evidence type="ECO:0000256" key="1">
    <source>
        <dbReference type="ARBA" id="ARBA00022490"/>
    </source>
</evidence>
<comment type="function">
    <text evidence="5">An accessory protein needed during the final step in the assembly of 30S ribosomal subunit, possibly for assembly of the head region. Essential for efficient processing of 16S rRNA. May be needed both before and after RbfA during the maturation of 16S rRNA. It has affinity for free ribosomal 30S subunits but not for 70S ribosomes.</text>
</comment>
<keyword evidence="9" id="KW-1185">Reference proteome</keyword>
<reference evidence="8 9" key="1">
    <citation type="submission" date="2022-06" db="EMBL/GenBank/DDBJ databases">
        <title>Thiomicrohabdus sp. nov, an obligately chemolithoautotrophic, sulfur-oxidizing bacterium isolated from beach of Guanyin Mountain. Amoy.</title>
        <authorList>
            <person name="Zhu H."/>
        </authorList>
    </citation>
    <scope>NUCLEOTIDE SEQUENCE [LARGE SCALE GENOMIC DNA]</scope>
    <source>
        <strain evidence="8 9">XGS-01</strain>
    </source>
</reference>
<dbReference type="InterPro" id="IPR056792">
    <property type="entry name" value="PRC_RimM"/>
</dbReference>
<comment type="subcellular location">
    <subcellularLocation>
        <location evidence="5">Cytoplasm</location>
    </subcellularLocation>
</comment>
<evidence type="ECO:0000256" key="5">
    <source>
        <dbReference type="HAMAP-Rule" id="MF_00014"/>
    </source>
</evidence>
<accession>A0ABY8CEJ5</accession>
<sequence length="173" mass="19577">MSAEKLIVGSINGVFGVNGWVKIFSHTDPRENILSYSPWWIKCKGEWRQVNIVDSKVQQGGKTLVAKLDKVDDRDVAREYMGCEIAIEESQLTNRKESLYWIDLIGCQVLLQDGTLVGTVKDLVETGVHDVLRVTGEHNELIPFVMDKFILSVDTDKKQIVVDWELEEADGEI</sequence>
<evidence type="ECO:0000259" key="6">
    <source>
        <dbReference type="Pfam" id="PF01782"/>
    </source>
</evidence>
<evidence type="ECO:0000256" key="2">
    <source>
        <dbReference type="ARBA" id="ARBA00022517"/>
    </source>
</evidence>
<proteinExistence type="inferred from homology"/>
<dbReference type="InterPro" id="IPR036976">
    <property type="entry name" value="RimM_N_sf"/>
</dbReference>
<comment type="domain">
    <text evidence="5">The PRC barrel domain binds ribosomal protein uS19.</text>
</comment>
<dbReference type="EMBL" id="CP102381">
    <property type="protein sequence ID" value="WEJ63217.1"/>
    <property type="molecule type" value="Genomic_DNA"/>
</dbReference>
<dbReference type="InterPro" id="IPR011033">
    <property type="entry name" value="PRC_barrel-like_sf"/>
</dbReference>
<dbReference type="InterPro" id="IPR009000">
    <property type="entry name" value="Transl_B-barrel_sf"/>
</dbReference>
<name>A0ABY8CEJ5_9GAMM</name>
<dbReference type="Pfam" id="PF01782">
    <property type="entry name" value="RimM"/>
    <property type="match status" value="1"/>
</dbReference>
<feature type="domain" description="RimM N-terminal" evidence="6">
    <location>
        <begin position="8"/>
        <end position="91"/>
    </location>
</feature>
<protein>
    <recommendedName>
        <fullName evidence="5">Ribosome maturation factor RimM</fullName>
    </recommendedName>
</protein>
<keyword evidence="1 5" id="KW-0963">Cytoplasm</keyword>
<feature type="domain" description="Ribosome maturation factor RimM PRC barrel" evidence="7">
    <location>
        <begin position="101"/>
        <end position="165"/>
    </location>
</feature>
<evidence type="ECO:0000313" key="8">
    <source>
        <dbReference type="EMBL" id="WEJ63217.1"/>
    </source>
</evidence>
<dbReference type="Gene3D" id="2.40.30.60">
    <property type="entry name" value="RimM"/>
    <property type="match status" value="1"/>
</dbReference>
<keyword evidence="2 5" id="KW-0690">Ribosome biogenesis</keyword>
<dbReference type="Gene3D" id="2.30.30.240">
    <property type="entry name" value="PRC-barrel domain"/>
    <property type="match status" value="1"/>
</dbReference>
<keyword evidence="4 5" id="KW-0143">Chaperone</keyword>
<dbReference type="NCBIfam" id="TIGR02273">
    <property type="entry name" value="16S_RimM"/>
    <property type="match status" value="1"/>
</dbReference>
<dbReference type="Proteomes" id="UP001222275">
    <property type="component" value="Chromosome"/>
</dbReference>
<evidence type="ECO:0000259" key="7">
    <source>
        <dbReference type="Pfam" id="PF24986"/>
    </source>
</evidence>
<keyword evidence="3 5" id="KW-0698">rRNA processing</keyword>